<dbReference type="AlphaFoldDB" id="A0A9P0DXW7"/>
<protein>
    <submittedName>
        <fullName evidence="2">Uncharacterized protein</fullName>
    </submittedName>
</protein>
<organism evidence="2 3">
    <name type="scientific">Diabrotica balteata</name>
    <name type="common">Banded cucumber beetle</name>
    <dbReference type="NCBI Taxonomy" id="107213"/>
    <lineage>
        <taxon>Eukaryota</taxon>
        <taxon>Metazoa</taxon>
        <taxon>Ecdysozoa</taxon>
        <taxon>Arthropoda</taxon>
        <taxon>Hexapoda</taxon>
        <taxon>Insecta</taxon>
        <taxon>Pterygota</taxon>
        <taxon>Neoptera</taxon>
        <taxon>Endopterygota</taxon>
        <taxon>Coleoptera</taxon>
        <taxon>Polyphaga</taxon>
        <taxon>Cucujiformia</taxon>
        <taxon>Chrysomeloidea</taxon>
        <taxon>Chrysomelidae</taxon>
        <taxon>Galerucinae</taxon>
        <taxon>Diabroticina</taxon>
        <taxon>Diabroticites</taxon>
        <taxon>Diabrotica</taxon>
    </lineage>
</organism>
<evidence type="ECO:0000313" key="2">
    <source>
        <dbReference type="EMBL" id="CAH1285952.1"/>
    </source>
</evidence>
<evidence type="ECO:0000313" key="3">
    <source>
        <dbReference type="Proteomes" id="UP001153709"/>
    </source>
</evidence>
<name>A0A9P0DXW7_DIABA</name>
<dbReference type="EMBL" id="OU898284">
    <property type="protein sequence ID" value="CAH1285952.1"/>
    <property type="molecule type" value="Genomic_DNA"/>
</dbReference>
<reference evidence="2" key="1">
    <citation type="submission" date="2022-01" db="EMBL/GenBank/DDBJ databases">
        <authorList>
            <person name="King R."/>
        </authorList>
    </citation>
    <scope>NUCLEOTIDE SEQUENCE</scope>
</reference>
<sequence length="141" mass="16548">MVPAYLLIRSQPYTTNGEMILDKKQEKIKDPLKNTKTGKRKTNKEKAEAKKSKTKDIPVYNNKRVPVEEYKNPFDYFAFENNLLTAYTMKKQSWWKKRCKIQQPMTLDLHSYGNVEFVAKNLTARTVYLITTKCTKQSQTS</sequence>
<evidence type="ECO:0000256" key="1">
    <source>
        <dbReference type="SAM" id="MobiDB-lite"/>
    </source>
</evidence>
<feature type="compositionally biased region" description="Basic and acidic residues" evidence="1">
    <location>
        <begin position="24"/>
        <end position="33"/>
    </location>
</feature>
<proteinExistence type="predicted"/>
<gene>
    <name evidence="2" type="ORF">DIABBA_LOCUS13064</name>
</gene>
<feature type="region of interest" description="Disordered" evidence="1">
    <location>
        <begin position="24"/>
        <end position="57"/>
    </location>
</feature>
<dbReference type="Proteomes" id="UP001153709">
    <property type="component" value="Chromosome 9"/>
</dbReference>
<keyword evidence="3" id="KW-1185">Reference proteome</keyword>
<feature type="compositionally biased region" description="Basic and acidic residues" evidence="1">
    <location>
        <begin position="44"/>
        <end position="56"/>
    </location>
</feature>
<accession>A0A9P0DXW7</accession>